<keyword evidence="1" id="KW-1133">Transmembrane helix</keyword>
<evidence type="ECO:0000256" key="1">
    <source>
        <dbReference type="SAM" id="Phobius"/>
    </source>
</evidence>
<dbReference type="Proteomes" id="UP000199394">
    <property type="component" value="Unassembled WGS sequence"/>
</dbReference>
<reference evidence="2 3" key="1">
    <citation type="submission" date="2016-10" db="EMBL/GenBank/DDBJ databases">
        <authorList>
            <person name="de Groot N.N."/>
        </authorList>
    </citation>
    <scope>NUCLEOTIDE SEQUENCE [LARGE SCALE GENOMIC DNA]</scope>
    <source>
        <strain evidence="2 3">SR12</strain>
    </source>
</reference>
<accession>A0A1H4EKV4</accession>
<keyword evidence="1" id="KW-0472">Membrane</keyword>
<keyword evidence="1" id="KW-0812">Transmembrane</keyword>
<protein>
    <submittedName>
        <fullName evidence="2">Uncharacterized protein</fullName>
    </submittedName>
</protein>
<name>A0A1H4EKV4_9FIRM</name>
<keyword evidence="3" id="KW-1185">Reference proteome</keyword>
<evidence type="ECO:0000313" key="2">
    <source>
        <dbReference type="EMBL" id="SEA85497.1"/>
    </source>
</evidence>
<evidence type="ECO:0000313" key="3">
    <source>
        <dbReference type="Proteomes" id="UP000199394"/>
    </source>
</evidence>
<dbReference type="EMBL" id="FNRK01000047">
    <property type="protein sequence ID" value="SEA85497.1"/>
    <property type="molecule type" value="Genomic_DNA"/>
</dbReference>
<proteinExistence type="predicted"/>
<organism evidence="2 3">
    <name type="scientific">Eubacterium aggregans</name>
    <dbReference type="NCBI Taxonomy" id="81409"/>
    <lineage>
        <taxon>Bacteria</taxon>
        <taxon>Bacillati</taxon>
        <taxon>Bacillota</taxon>
        <taxon>Clostridia</taxon>
        <taxon>Eubacteriales</taxon>
        <taxon>Eubacteriaceae</taxon>
        <taxon>Eubacterium</taxon>
    </lineage>
</organism>
<dbReference type="STRING" id="81409.SAMN04515656_1474"/>
<dbReference type="AlphaFoldDB" id="A0A1H4EKV4"/>
<sequence>MVIAYAEAFSWVVLLVIYIIRFYIKKRKSQSINLKNEADSV</sequence>
<feature type="transmembrane region" description="Helical" evidence="1">
    <location>
        <begin position="6"/>
        <end position="24"/>
    </location>
</feature>
<gene>
    <name evidence="2" type="ORF">SAMN04515656_1474</name>
</gene>